<dbReference type="InterPro" id="IPR005824">
    <property type="entry name" value="KOW"/>
</dbReference>
<dbReference type="PANTHER" id="PTHR11127">
    <property type="entry name" value="60S RIBOSOMAL PROTEIN L14"/>
    <property type="match status" value="1"/>
</dbReference>
<evidence type="ECO:0000256" key="2">
    <source>
        <dbReference type="ARBA" id="ARBA00004496"/>
    </source>
</evidence>
<dbReference type="GO" id="GO:0006412">
    <property type="term" value="P:translation"/>
    <property type="evidence" value="ECO:0007669"/>
    <property type="project" value="InterPro"/>
</dbReference>
<dbReference type="AlphaFoldDB" id="A0AAD5VFR7"/>
<dbReference type="GO" id="GO:0042273">
    <property type="term" value="P:ribosomal large subunit biogenesis"/>
    <property type="evidence" value="ECO:0007669"/>
    <property type="project" value="TreeGrafter"/>
</dbReference>
<dbReference type="GO" id="GO:0022625">
    <property type="term" value="C:cytosolic large ribosomal subunit"/>
    <property type="evidence" value="ECO:0007669"/>
    <property type="project" value="TreeGrafter"/>
</dbReference>
<proteinExistence type="inferred from homology"/>
<dbReference type="FunFam" id="2.30.30.30:FF:000030">
    <property type="entry name" value="60S ribosomal protein L14"/>
    <property type="match status" value="1"/>
</dbReference>
<feature type="domain" description="KOW" evidence="8">
    <location>
        <begin position="102"/>
        <end position="131"/>
    </location>
</feature>
<name>A0AAD5VFR7_9APHY</name>
<evidence type="ECO:0000313" key="11">
    <source>
        <dbReference type="Proteomes" id="UP001212997"/>
    </source>
</evidence>
<comment type="subcellular location">
    <subcellularLocation>
        <location evidence="2">Cytoplasm</location>
    </subcellularLocation>
</comment>
<dbReference type="GO" id="GO:0003723">
    <property type="term" value="F:RNA binding"/>
    <property type="evidence" value="ECO:0007669"/>
    <property type="project" value="InterPro"/>
</dbReference>
<comment type="function">
    <text evidence="1">Component of the ribosome, a large ribonucleoprotein complex responsible for the synthesis of proteins in the cell. The small ribosomal subunit (SSU) binds messenger RNAs (mRNAs) and translates the encoded message by selecting cognate aminoacyl-transfer RNA (tRNA) molecules. The large subunit (LSU) contains the ribosomal catalytic site termed the peptidyl transferase center (PTC), which catalyzes the formation of peptide bonds, thereby polymerizing the amino acids delivered by tRNAs into a polypeptide chain. The nascent polypeptides leave the ribosome through a tunnel in the LSU and interact with protein factors that function in enzymatic processing, targeting, and the membrane insertion of nascent chains at the exit of the ribosomal tunnel.</text>
</comment>
<protein>
    <recommendedName>
        <fullName evidence="12">60S ribosomal protein L14</fullName>
    </recommendedName>
</protein>
<gene>
    <name evidence="10" type="ORF">NLI96_g904</name>
</gene>
<comment type="caution">
    <text evidence="10">The sequence shown here is derived from an EMBL/GenBank/DDBJ whole genome shotgun (WGS) entry which is preliminary data.</text>
</comment>
<evidence type="ECO:0000256" key="4">
    <source>
        <dbReference type="ARBA" id="ARBA00022490"/>
    </source>
</evidence>
<feature type="compositionally biased region" description="Polar residues" evidence="7">
    <location>
        <begin position="33"/>
        <end position="43"/>
    </location>
</feature>
<feature type="domain" description="Large ribosomal subunit protein eL14" evidence="9">
    <location>
        <begin position="138"/>
        <end position="212"/>
    </location>
</feature>
<evidence type="ECO:0000256" key="5">
    <source>
        <dbReference type="ARBA" id="ARBA00022980"/>
    </source>
</evidence>
<evidence type="ECO:0008006" key="12">
    <source>
        <dbReference type="Google" id="ProtNLM"/>
    </source>
</evidence>
<evidence type="ECO:0000256" key="6">
    <source>
        <dbReference type="ARBA" id="ARBA00023274"/>
    </source>
</evidence>
<feature type="region of interest" description="Disordered" evidence="7">
    <location>
        <begin position="1"/>
        <end position="44"/>
    </location>
</feature>
<dbReference type="Gene3D" id="6.10.250.2270">
    <property type="match status" value="1"/>
</dbReference>
<dbReference type="Proteomes" id="UP001212997">
    <property type="component" value="Unassembled WGS sequence"/>
</dbReference>
<feature type="compositionally biased region" description="Basic and acidic residues" evidence="7">
    <location>
        <begin position="1"/>
        <end position="10"/>
    </location>
</feature>
<dbReference type="EMBL" id="JANAWD010000016">
    <property type="protein sequence ID" value="KAJ3491182.1"/>
    <property type="molecule type" value="Genomic_DNA"/>
</dbReference>
<accession>A0AAD5VFR7</accession>
<evidence type="ECO:0000256" key="1">
    <source>
        <dbReference type="ARBA" id="ARBA00004021"/>
    </source>
</evidence>
<evidence type="ECO:0000256" key="7">
    <source>
        <dbReference type="SAM" id="MobiDB-lite"/>
    </source>
</evidence>
<feature type="compositionally biased region" description="Basic residues" evidence="7">
    <location>
        <begin position="21"/>
        <end position="30"/>
    </location>
</feature>
<evidence type="ECO:0000256" key="3">
    <source>
        <dbReference type="ARBA" id="ARBA00006592"/>
    </source>
</evidence>
<sequence>MHALRPERKCLVSRTQSQSQRQRHTTQRRHQPQDTPSIATQSHVGEFHFHQRRAGGTFGREKLGDFGVERDGWTADLVDVASAHLVPLQAHESNFKRFVEHGRVVLLRNGPYANRIAVIVEIIDHNRALIDGPTTGVPRQSFPYRHLTLTPLKLTKLPRAAGSGVVKKQVEAEAIVEKWSKSSWAQKRAAIEKRRSLNDFERFSVMLAKKARADRVRKSIVANKA</sequence>
<keyword evidence="11" id="KW-1185">Reference proteome</keyword>
<evidence type="ECO:0000259" key="8">
    <source>
        <dbReference type="Pfam" id="PF00467"/>
    </source>
</evidence>
<comment type="similarity">
    <text evidence="3">Belongs to the eukaryotic ribosomal protein eL14 family.</text>
</comment>
<dbReference type="GO" id="GO:0003735">
    <property type="term" value="F:structural constituent of ribosome"/>
    <property type="evidence" value="ECO:0007669"/>
    <property type="project" value="InterPro"/>
</dbReference>
<keyword evidence="6" id="KW-0687">Ribonucleoprotein</keyword>
<dbReference type="CDD" id="cd23702">
    <property type="entry name" value="eL14"/>
    <property type="match status" value="1"/>
</dbReference>
<evidence type="ECO:0000313" key="10">
    <source>
        <dbReference type="EMBL" id="KAJ3491182.1"/>
    </source>
</evidence>
<dbReference type="SUPFAM" id="SSF50104">
    <property type="entry name" value="Translation proteins SH3-like domain"/>
    <property type="match status" value="1"/>
</dbReference>
<dbReference type="Gene3D" id="2.30.30.30">
    <property type="match status" value="1"/>
</dbReference>
<keyword evidence="4" id="KW-0963">Cytoplasm</keyword>
<evidence type="ECO:0000259" key="9">
    <source>
        <dbReference type="Pfam" id="PF01929"/>
    </source>
</evidence>
<dbReference type="InterPro" id="IPR039660">
    <property type="entry name" value="Ribosomal_eL14"/>
</dbReference>
<dbReference type="Pfam" id="PF01929">
    <property type="entry name" value="Ribosomal_L14e"/>
    <property type="match status" value="1"/>
</dbReference>
<dbReference type="PANTHER" id="PTHR11127:SF2">
    <property type="entry name" value="LARGE RIBOSOMAL SUBUNIT PROTEIN EL14"/>
    <property type="match status" value="1"/>
</dbReference>
<reference evidence="10" key="1">
    <citation type="submission" date="2022-07" db="EMBL/GenBank/DDBJ databases">
        <title>Genome Sequence of Physisporinus lineatus.</title>
        <authorList>
            <person name="Buettner E."/>
        </authorList>
    </citation>
    <scope>NUCLEOTIDE SEQUENCE</scope>
    <source>
        <strain evidence="10">VT162</strain>
    </source>
</reference>
<dbReference type="Pfam" id="PF00467">
    <property type="entry name" value="KOW"/>
    <property type="match status" value="1"/>
</dbReference>
<dbReference type="InterPro" id="IPR002784">
    <property type="entry name" value="Ribosomal_eL14_dom"/>
</dbReference>
<organism evidence="10 11">
    <name type="scientific">Meripilus lineatus</name>
    <dbReference type="NCBI Taxonomy" id="2056292"/>
    <lineage>
        <taxon>Eukaryota</taxon>
        <taxon>Fungi</taxon>
        <taxon>Dikarya</taxon>
        <taxon>Basidiomycota</taxon>
        <taxon>Agaricomycotina</taxon>
        <taxon>Agaricomycetes</taxon>
        <taxon>Polyporales</taxon>
        <taxon>Meripilaceae</taxon>
        <taxon>Meripilus</taxon>
    </lineage>
</organism>
<dbReference type="InterPro" id="IPR014722">
    <property type="entry name" value="Rib_uL2_dom2"/>
</dbReference>
<keyword evidence="5" id="KW-0689">Ribosomal protein</keyword>
<dbReference type="InterPro" id="IPR008991">
    <property type="entry name" value="Translation_prot_SH3-like_sf"/>
</dbReference>